<dbReference type="Proteomes" id="UP000289691">
    <property type="component" value="Unassembled WGS sequence"/>
</dbReference>
<dbReference type="InterPro" id="IPR045397">
    <property type="entry name" value="TumE-like"/>
</dbReference>
<evidence type="ECO:0000313" key="2">
    <source>
        <dbReference type="Proteomes" id="UP000289691"/>
    </source>
</evidence>
<reference evidence="1 2" key="1">
    <citation type="submission" date="2019-01" db="EMBL/GenBank/DDBJ databases">
        <title>Halorientalis sp. F13-25 a new haloarchaeum isolated from hypersaline water.</title>
        <authorList>
            <person name="Ana D.-V."/>
            <person name="Cristina S.-P."/>
            <person name="Antonio V."/>
        </authorList>
    </citation>
    <scope>NUCLEOTIDE SEQUENCE [LARGE SCALE GENOMIC DNA]</scope>
    <source>
        <strain evidence="1 2">F13-25</strain>
    </source>
</reference>
<proteinExistence type="predicted"/>
<dbReference type="Pfam" id="PF20126">
    <property type="entry name" value="TumE"/>
    <property type="match status" value="1"/>
</dbReference>
<evidence type="ECO:0000313" key="1">
    <source>
        <dbReference type="EMBL" id="RXK47026.1"/>
    </source>
</evidence>
<accession>A0A498L0V0</accession>
<dbReference type="EMBL" id="RDFA01000007">
    <property type="protein sequence ID" value="RXK47026.1"/>
    <property type="molecule type" value="Genomic_DNA"/>
</dbReference>
<keyword evidence="2" id="KW-1185">Reference proteome</keyword>
<gene>
    <name evidence="1" type="ORF">EAF64_17980</name>
</gene>
<sequence>MLDPVPTLVTGDDAQQIINVTRDFGDRYAEITAYQVPTSDRYPEGIKYSMQYGNAAGETILRYDNFPDHPDAAHHHKHRADGTVVDVDFDGLQSLFQRFKSEVSDYGHNW</sequence>
<comment type="caution">
    <text evidence="1">The sequence shown here is derived from an EMBL/GenBank/DDBJ whole genome shotgun (WGS) entry which is preliminary data.</text>
</comment>
<protein>
    <submittedName>
        <fullName evidence="1">Uncharacterized protein</fullName>
    </submittedName>
</protein>
<organism evidence="1 2">
    <name type="scientific">Halorientalis pallida</name>
    <dbReference type="NCBI Taxonomy" id="2479928"/>
    <lineage>
        <taxon>Archaea</taxon>
        <taxon>Methanobacteriati</taxon>
        <taxon>Methanobacteriota</taxon>
        <taxon>Stenosarchaea group</taxon>
        <taxon>Halobacteria</taxon>
        <taxon>Halobacteriales</taxon>
        <taxon>Haloarculaceae</taxon>
        <taxon>Halorientalis</taxon>
    </lineage>
</organism>
<dbReference type="AlphaFoldDB" id="A0A498L0V0"/>
<name>A0A498L0V0_9EURY</name>